<evidence type="ECO:0000313" key="1">
    <source>
        <dbReference type="EMBL" id="GER82471.1"/>
    </source>
</evidence>
<reference evidence="1 2" key="1">
    <citation type="journal article" date="2019" name="Int. J. Syst. Evol. Microbiol.">
        <title>Thermogemmatispora aurantia sp. nov. and Thermogemmatispora argillosa sp. nov., within the class Ktedonobacteria, and emended description of the genus Thermogemmatispora.</title>
        <authorList>
            <person name="Zheng Y."/>
            <person name="Wang C.M."/>
            <person name="Sakai Y."/>
            <person name="Abe K."/>
            <person name="Yokota A."/>
            <person name="Yabe S."/>
        </authorList>
    </citation>
    <scope>NUCLEOTIDE SEQUENCE [LARGE SCALE GENOMIC DNA]</scope>
    <source>
        <strain evidence="1 2">A1-2</strain>
    </source>
</reference>
<name>A0A5J4K6Z5_9CHLR</name>
<evidence type="ECO:0000313" key="2">
    <source>
        <dbReference type="Proteomes" id="UP000334820"/>
    </source>
</evidence>
<keyword evidence="2" id="KW-1185">Reference proteome</keyword>
<dbReference type="EMBL" id="BKZV01000001">
    <property type="protein sequence ID" value="GER82471.1"/>
    <property type="molecule type" value="Genomic_DNA"/>
</dbReference>
<organism evidence="1 2">
    <name type="scientific">Thermogemmatispora aurantia</name>
    <dbReference type="NCBI Taxonomy" id="2045279"/>
    <lineage>
        <taxon>Bacteria</taxon>
        <taxon>Bacillati</taxon>
        <taxon>Chloroflexota</taxon>
        <taxon>Ktedonobacteria</taxon>
        <taxon>Thermogemmatisporales</taxon>
        <taxon>Thermogemmatisporaceae</taxon>
        <taxon>Thermogemmatispora</taxon>
    </lineage>
</organism>
<dbReference type="AlphaFoldDB" id="A0A5J4K6Z5"/>
<comment type="caution">
    <text evidence="1">The sequence shown here is derived from an EMBL/GenBank/DDBJ whole genome shotgun (WGS) entry which is preliminary data.</text>
</comment>
<sequence>MIEGWPGPTQAEEALKKCQTGDMWVMWTVRATSPKLRRSNGGAGKSQA</sequence>
<dbReference type="Proteomes" id="UP000334820">
    <property type="component" value="Unassembled WGS sequence"/>
</dbReference>
<accession>A0A5J4K6Z5</accession>
<protein>
    <submittedName>
        <fullName evidence="1">Uncharacterized protein</fullName>
    </submittedName>
</protein>
<gene>
    <name evidence="1" type="ORF">KTAU_11080</name>
</gene>
<proteinExistence type="predicted"/>